<comment type="similarity">
    <text evidence="1">Belongs to the protein-tyrosine phosphatase family.</text>
</comment>
<keyword evidence="4" id="KW-1185">Reference proteome</keyword>
<name>A0A3G9JWA9_9FIRM</name>
<dbReference type="PANTHER" id="PTHR31126">
    <property type="entry name" value="TYROSINE-PROTEIN PHOSPHATASE"/>
    <property type="match status" value="1"/>
</dbReference>
<dbReference type="InterPro" id="IPR029021">
    <property type="entry name" value="Prot-tyrosine_phosphatase-like"/>
</dbReference>
<dbReference type="AlphaFoldDB" id="A0A3G9JWA9"/>
<dbReference type="KEGG" id="ebm:SG0102_20280"/>
<dbReference type="PROSITE" id="PS00383">
    <property type="entry name" value="TYR_PHOSPHATASE_1"/>
    <property type="match status" value="1"/>
</dbReference>
<reference evidence="3 4" key="1">
    <citation type="submission" date="2018-11" db="EMBL/GenBank/DDBJ databases">
        <title>Novel Erysipelotrichaceae bacterium isolated from small intestine of a swine.</title>
        <authorList>
            <person name="Kim J.S."/>
            <person name="Choe H."/>
            <person name="Lee Y.R."/>
            <person name="Kim K.M."/>
            <person name="Park D.S."/>
        </authorList>
    </citation>
    <scope>NUCLEOTIDE SEQUENCE [LARGE SCALE GENOMIC DNA]</scope>
    <source>
        <strain evidence="3 4">SG0102</strain>
    </source>
</reference>
<dbReference type="Pfam" id="PF13350">
    <property type="entry name" value="Y_phosphatase3"/>
    <property type="match status" value="1"/>
</dbReference>
<dbReference type="RefSeq" id="WP_125119857.1">
    <property type="nucleotide sequence ID" value="NZ_AP019309.1"/>
</dbReference>
<dbReference type="PANTHER" id="PTHR31126:SF1">
    <property type="entry name" value="TYROSINE SPECIFIC PROTEIN PHOSPHATASES DOMAIN-CONTAINING PROTEIN"/>
    <property type="match status" value="1"/>
</dbReference>
<dbReference type="EMBL" id="AP019309">
    <property type="protein sequence ID" value="BBH27094.1"/>
    <property type="molecule type" value="Genomic_DNA"/>
</dbReference>
<dbReference type="PROSITE" id="PS50056">
    <property type="entry name" value="TYR_PHOSPHATASE_2"/>
    <property type="match status" value="1"/>
</dbReference>
<organism evidence="3 4">
    <name type="scientific">Intestinibaculum porci</name>
    <dbReference type="NCBI Taxonomy" id="2487118"/>
    <lineage>
        <taxon>Bacteria</taxon>
        <taxon>Bacillati</taxon>
        <taxon>Bacillota</taxon>
        <taxon>Erysipelotrichia</taxon>
        <taxon>Erysipelotrichales</taxon>
        <taxon>Erysipelotrichaceae</taxon>
        <taxon>Intestinibaculum</taxon>
    </lineage>
</organism>
<dbReference type="GO" id="GO:0004721">
    <property type="term" value="F:phosphoprotein phosphatase activity"/>
    <property type="evidence" value="ECO:0007669"/>
    <property type="project" value="InterPro"/>
</dbReference>
<evidence type="ECO:0000313" key="3">
    <source>
        <dbReference type="EMBL" id="BBH27094.1"/>
    </source>
</evidence>
<proteinExistence type="inferred from homology"/>
<evidence type="ECO:0000256" key="1">
    <source>
        <dbReference type="ARBA" id="ARBA00009580"/>
    </source>
</evidence>
<dbReference type="InterPro" id="IPR016130">
    <property type="entry name" value="Tyr_Pase_AS"/>
</dbReference>
<accession>A0A3G9JWA9</accession>
<dbReference type="Proteomes" id="UP000268059">
    <property type="component" value="Chromosome"/>
</dbReference>
<feature type="domain" description="Tyrosine specific protein phosphatases" evidence="2">
    <location>
        <begin position="124"/>
        <end position="200"/>
    </location>
</feature>
<sequence>MSNIRLNHMFRKEMNFRELGGYRSQNGQHIKEGIFYRCAALSEMNEEELRHIQELGIKVIIDLRSHDEVKEHPDPEIPGITNIHISAMRDSEGKDIDFSPQSIIKIALKKRERNVAESTIDRFYDFLIFHNTAYQKLFALLLDKQVPILFHCTAGKDRTGVAAILIMLALGVSEETIEKDYLLTNKYRHRLIVKKHKAYRLLGHFSKNMRTLLTFSEGVLPHGCDFVFEEIKRHYDSYEEYFLDNYGLSSEDLAKLRDYYLE</sequence>
<evidence type="ECO:0000259" key="2">
    <source>
        <dbReference type="PROSITE" id="PS50056"/>
    </source>
</evidence>
<gene>
    <name evidence="3" type="ORF">SG0102_20280</name>
</gene>
<dbReference type="SUPFAM" id="SSF52799">
    <property type="entry name" value="(Phosphotyrosine protein) phosphatases II"/>
    <property type="match status" value="1"/>
</dbReference>
<dbReference type="InterPro" id="IPR000387">
    <property type="entry name" value="Tyr_Pase_dom"/>
</dbReference>
<dbReference type="OrthoDB" id="1188001at2"/>
<dbReference type="InParanoid" id="A0A3G9JWA9"/>
<dbReference type="InterPro" id="IPR026893">
    <property type="entry name" value="Tyr/Ser_Pase_IphP-type"/>
</dbReference>
<protein>
    <submittedName>
        <fullName evidence="3">Protein-tyrosine-phosphatase</fullName>
    </submittedName>
</protein>
<evidence type="ECO:0000313" key="4">
    <source>
        <dbReference type="Proteomes" id="UP000268059"/>
    </source>
</evidence>
<dbReference type="Gene3D" id="3.90.190.10">
    <property type="entry name" value="Protein tyrosine phosphatase superfamily"/>
    <property type="match status" value="1"/>
</dbReference>